<protein>
    <recommendedName>
        <fullName evidence="5">Integral membrane protein</fullName>
    </recommendedName>
</protein>
<keyword evidence="2" id="KW-1133">Transmembrane helix</keyword>
<feature type="transmembrane region" description="Helical" evidence="2">
    <location>
        <begin position="350"/>
        <end position="369"/>
    </location>
</feature>
<feature type="region of interest" description="Disordered" evidence="1">
    <location>
        <begin position="32"/>
        <end position="55"/>
    </location>
</feature>
<dbReference type="RefSeq" id="WP_259538742.1">
    <property type="nucleotide sequence ID" value="NZ_JANLCJ010000003.1"/>
</dbReference>
<evidence type="ECO:0000313" key="3">
    <source>
        <dbReference type="EMBL" id="MCS5733887.1"/>
    </source>
</evidence>
<evidence type="ECO:0000256" key="2">
    <source>
        <dbReference type="SAM" id="Phobius"/>
    </source>
</evidence>
<accession>A0ABT2H1V6</accession>
<reference evidence="3" key="1">
    <citation type="submission" date="2022-08" db="EMBL/GenBank/DDBJ databases">
        <authorList>
            <person name="Deng Y."/>
            <person name="Han X.-F."/>
            <person name="Zhang Y.-Q."/>
        </authorList>
    </citation>
    <scope>NUCLEOTIDE SEQUENCE</scope>
    <source>
        <strain evidence="3">CPCC 203386</strain>
    </source>
</reference>
<organism evidence="3 4">
    <name type="scientific">Herbiconiux daphne</name>
    <dbReference type="NCBI Taxonomy" id="2970914"/>
    <lineage>
        <taxon>Bacteria</taxon>
        <taxon>Bacillati</taxon>
        <taxon>Actinomycetota</taxon>
        <taxon>Actinomycetes</taxon>
        <taxon>Micrococcales</taxon>
        <taxon>Microbacteriaceae</taxon>
        <taxon>Herbiconiux</taxon>
    </lineage>
</organism>
<keyword evidence="2" id="KW-0472">Membrane</keyword>
<proteinExistence type="predicted"/>
<sequence>MAGQTNAELVRRLEALEAENAALRQRVDAQPTLPLEPLGGTGGGPSGGPSGAPLAAAKKKRGWGWTLLATVLIVIGAVLAPLAVAASWSKVVLTDTESFVATYAPLADDPRVQAYITDQTVIVINEQVDIPKLTADVIDGITGLGTGPAATRALELLKGPAASGIQSLIQSGVSGFVESDAFADVWTSALRISHAQLVAVMQNDPNAAVTLGGDGSIGIQLGPIIEAVKSALIAQGIDFASQIPAIDRTIVVAQSDALPTVQLAYGLAVSAGAWLPWIALLFLAAGVVVSRRRSVALIWAAVALALVMALTAAAFAVGSLVFVSSVSPALLPGDVAGLLYETVAGDMRTTAVAVLVLAIVVAVVAWLAGPFDVPRRLRRFAAEGAGRIRGAAERRGITTGRVGEWLYAQRVLLRVVVAAIGAAIVLFLRPLTPALTIWTLVLAGVVLAVLEIVQRPVITVPANAEGDVPVVSVE</sequence>
<feature type="transmembrane region" description="Helical" evidence="2">
    <location>
        <begin position="435"/>
        <end position="453"/>
    </location>
</feature>
<feature type="transmembrane region" description="Helical" evidence="2">
    <location>
        <begin position="296"/>
        <end position="323"/>
    </location>
</feature>
<keyword evidence="4" id="KW-1185">Reference proteome</keyword>
<dbReference type="EMBL" id="JANLCJ010000003">
    <property type="protein sequence ID" value="MCS5733887.1"/>
    <property type="molecule type" value="Genomic_DNA"/>
</dbReference>
<feature type="transmembrane region" description="Helical" evidence="2">
    <location>
        <begin position="263"/>
        <end position="289"/>
    </location>
</feature>
<feature type="transmembrane region" description="Helical" evidence="2">
    <location>
        <begin position="411"/>
        <end position="429"/>
    </location>
</feature>
<evidence type="ECO:0008006" key="5">
    <source>
        <dbReference type="Google" id="ProtNLM"/>
    </source>
</evidence>
<evidence type="ECO:0000313" key="4">
    <source>
        <dbReference type="Proteomes" id="UP001165586"/>
    </source>
</evidence>
<evidence type="ECO:0000256" key="1">
    <source>
        <dbReference type="SAM" id="MobiDB-lite"/>
    </source>
</evidence>
<name>A0ABT2H1V6_9MICO</name>
<dbReference type="Proteomes" id="UP001165586">
    <property type="component" value="Unassembled WGS sequence"/>
</dbReference>
<feature type="transmembrane region" description="Helical" evidence="2">
    <location>
        <begin position="65"/>
        <end position="88"/>
    </location>
</feature>
<gene>
    <name evidence="3" type="ORF">N1032_09065</name>
</gene>
<comment type="caution">
    <text evidence="3">The sequence shown here is derived from an EMBL/GenBank/DDBJ whole genome shotgun (WGS) entry which is preliminary data.</text>
</comment>
<feature type="compositionally biased region" description="Gly residues" evidence="1">
    <location>
        <begin position="39"/>
        <end position="50"/>
    </location>
</feature>
<keyword evidence="2" id="KW-0812">Transmembrane</keyword>